<evidence type="ECO:0000313" key="17">
    <source>
        <dbReference type="Proteomes" id="UP000663879"/>
    </source>
</evidence>
<evidence type="ECO:0000256" key="4">
    <source>
        <dbReference type="ARBA" id="ARBA00006335"/>
    </source>
</evidence>
<dbReference type="PANTHER" id="PTHR16320">
    <property type="entry name" value="SPHINGOMYELINASE FAMILY MEMBER"/>
    <property type="match status" value="1"/>
</dbReference>
<feature type="transmembrane region" description="Helical" evidence="14">
    <location>
        <begin position="358"/>
        <end position="378"/>
    </location>
</feature>
<proteinExistence type="inferred from homology"/>
<evidence type="ECO:0000256" key="13">
    <source>
        <dbReference type="ARBA" id="ARBA00023136"/>
    </source>
</evidence>
<evidence type="ECO:0000256" key="11">
    <source>
        <dbReference type="ARBA" id="ARBA00022989"/>
    </source>
</evidence>
<dbReference type="GO" id="GO:0006665">
    <property type="term" value="P:sphingolipid metabolic process"/>
    <property type="evidence" value="ECO:0007669"/>
    <property type="project" value="UniProtKB-KW"/>
</dbReference>
<dbReference type="Pfam" id="PF03372">
    <property type="entry name" value="Exo_endo_phos"/>
    <property type="match status" value="1"/>
</dbReference>
<evidence type="ECO:0000313" key="16">
    <source>
        <dbReference type="EMBL" id="CAF0712310.1"/>
    </source>
</evidence>
<dbReference type="SUPFAM" id="SSF56219">
    <property type="entry name" value="DNase I-like"/>
    <property type="match status" value="1"/>
</dbReference>
<evidence type="ECO:0000256" key="9">
    <source>
        <dbReference type="ARBA" id="ARBA00022842"/>
    </source>
</evidence>
<dbReference type="EC" id="3.1.4.12" evidence="5"/>
<keyword evidence="8" id="KW-0378">Hydrolase</keyword>
<evidence type="ECO:0000256" key="12">
    <source>
        <dbReference type="ARBA" id="ARBA00023098"/>
    </source>
</evidence>
<evidence type="ECO:0000256" key="3">
    <source>
        <dbReference type="ARBA" id="ARBA00004991"/>
    </source>
</evidence>
<evidence type="ECO:0000256" key="7">
    <source>
        <dbReference type="ARBA" id="ARBA00022723"/>
    </source>
</evidence>
<gene>
    <name evidence="16" type="ORF">OXX778_LOCUS1202</name>
</gene>
<feature type="transmembrane region" description="Helical" evidence="14">
    <location>
        <begin position="333"/>
        <end position="352"/>
    </location>
</feature>
<evidence type="ECO:0000256" key="8">
    <source>
        <dbReference type="ARBA" id="ARBA00022801"/>
    </source>
</evidence>
<dbReference type="PANTHER" id="PTHR16320:SF24">
    <property type="entry name" value="PHOSPHODIESTERASE, PUTATIVE-RELATED"/>
    <property type="match status" value="1"/>
</dbReference>
<keyword evidence="9" id="KW-0460">Magnesium</keyword>
<keyword evidence="6 14" id="KW-0812">Transmembrane</keyword>
<comment type="pathway">
    <text evidence="3">Sphingolipid metabolism.</text>
</comment>
<comment type="pathway">
    <text evidence="2">Lipid metabolism; sphingolipid metabolism.</text>
</comment>
<dbReference type="InterPro" id="IPR005135">
    <property type="entry name" value="Endo/exonuclease/phosphatase"/>
</dbReference>
<dbReference type="EMBL" id="CAJNOC010000072">
    <property type="protein sequence ID" value="CAF0712310.1"/>
    <property type="molecule type" value="Genomic_DNA"/>
</dbReference>
<dbReference type="AlphaFoldDB" id="A0A813M4J6"/>
<keyword evidence="7" id="KW-0479">Metal-binding</keyword>
<dbReference type="InterPro" id="IPR038772">
    <property type="entry name" value="Sph/SMPD2-like"/>
</dbReference>
<organism evidence="16 17">
    <name type="scientific">Brachionus calyciflorus</name>
    <dbReference type="NCBI Taxonomy" id="104777"/>
    <lineage>
        <taxon>Eukaryota</taxon>
        <taxon>Metazoa</taxon>
        <taxon>Spiralia</taxon>
        <taxon>Gnathifera</taxon>
        <taxon>Rotifera</taxon>
        <taxon>Eurotatoria</taxon>
        <taxon>Monogononta</taxon>
        <taxon>Pseudotrocha</taxon>
        <taxon>Ploima</taxon>
        <taxon>Brachionidae</taxon>
        <taxon>Brachionus</taxon>
    </lineage>
</organism>
<sequence length="406" mass="47423">MSQTNSIPNLRVVTLNFWGIRYISKDVEIRLKHLIKALKESDYDLIALQEIWSYNDYQRIKEGINKNFPYSHYFQSGLVGSGCCIFSRHHIEEVFYHKFSLNGYPYKIQHSDWFAGKLVGLATIRYSNLLINAYVTHLHANYSLSFQYNQHDDEYLAHRITQLFELGQFISKTGRHADMCLLLGDLNTLDNEFGYKLLRNHSGLLDAFKEQENSIGDFYDCATCNNKNNCYQTSSEVRKAFPDGCRIDYIMYKFRKNLSVQCKECRVCLSKIGNTNMNFSDHEGVYAEFEIKNRLIEDSEPVIRHKLDSNMHSYLDARTVLLKSIDSIASSQITFTLIAFLSFILLFFLNNFNEYLTLFKNFFLTVLLIYSFLFVVFIKSIEKKLLNSTLDAINVVIKHRNSEFNK</sequence>
<evidence type="ECO:0000256" key="1">
    <source>
        <dbReference type="ARBA" id="ARBA00004141"/>
    </source>
</evidence>
<keyword evidence="12" id="KW-0443">Lipid metabolism</keyword>
<dbReference type="GO" id="GO:0016020">
    <property type="term" value="C:membrane"/>
    <property type="evidence" value="ECO:0007669"/>
    <property type="project" value="UniProtKB-SubCell"/>
</dbReference>
<keyword evidence="11 14" id="KW-1133">Transmembrane helix</keyword>
<dbReference type="OrthoDB" id="387657at2759"/>
<evidence type="ECO:0000256" key="14">
    <source>
        <dbReference type="SAM" id="Phobius"/>
    </source>
</evidence>
<protein>
    <recommendedName>
        <fullName evidence="5">sphingomyelin phosphodiesterase</fullName>
        <ecNumber evidence="5">3.1.4.12</ecNumber>
    </recommendedName>
</protein>
<name>A0A813M4J6_9BILA</name>
<evidence type="ECO:0000259" key="15">
    <source>
        <dbReference type="Pfam" id="PF03372"/>
    </source>
</evidence>
<dbReference type="GO" id="GO:0004767">
    <property type="term" value="F:sphingomyelin phosphodiesterase activity"/>
    <property type="evidence" value="ECO:0007669"/>
    <property type="project" value="UniProtKB-EC"/>
</dbReference>
<keyword evidence="10" id="KW-0746">Sphingolipid metabolism</keyword>
<comment type="similarity">
    <text evidence="4">Belongs to the neutral sphingomyelinase family.</text>
</comment>
<evidence type="ECO:0000256" key="6">
    <source>
        <dbReference type="ARBA" id="ARBA00022692"/>
    </source>
</evidence>
<dbReference type="GO" id="GO:0046872">
    <property type="term" value="F:metal ion binding"/>
    <property type="evidence" value="ECO:0007669"/>
    <property type="project" value="UniProtKB-KW"/>
</dbReference>
<reference evidence="16" key="1">
    <citation type="submission" date="2021-02" db="EMBL/GenBank/DDBJ databases">
        <authorList>
            <person name="Nowell W R."/>
        </authorList>
    </citation>
    <scope>NUCLEOTIDE SEQUENCE</scope>
    <source>
        <strain evidence="16">Ploen Becks lab</strain>
    </source>
</reference>
<keyword evidence="17" id="KW-1185">Reference proteome</keyword>
<dbReference type="InterPro" id="IPR036691">
    <property type="entry name" value="Endo/exonu/phosph_ase_sf"/>
</dbReference>
<evidence type="ECO:0000256" key="10">
    <source>
        <dbReference type="ARBA" id="ARBA00022919"/>
    </source>
</evidence>
<dbReference type="Proteomes" id="UP000663879">
    <property type="component" value="Unassembled WGS sequence"/>
</dbReference>
<keyword evidence="13 14" id="KW-0472">Membrane</keyword>
<feature type="domain" description="Endonuclease/exonuclease/phosphatase" evidence="15">
    <location>
        <begin position="14"/>
        <end position="282"/>
    </location>
</feature>
<comment type="subcellular location">
    <subcellularLocation>
        <location evidence="1">Membrane</location>
        <topology evidence="1">Multi-pass membrane protein</topology>
    </subcellularLocation>
</comment>
<evidence type="ECO:0000256" key="2">
    <source>
        <dbReference type="ARBA" id="ARBA00004760"/>
    </source>
</evidence>
<evidence type="ECO:0000256" key="5">
    <source>
        <dbReference type="ARBA" id="ARBA00012369"/>
    </source>
</evidence>
<comment type="caution">
    <text evidence="16">The sequence shown here is derived from an EMBL/GenBank/DDBJ whole genome shotgun (WGS) entry which is preliminary data.</text>
</comment>
<accession>A0A813M4J6</accession>
<dbReference type="Gene3D" id="3.60.10.10">
    <property type="entry name" value="Endonuclease/exonuclease/phosphatase"/>
    <property type="match status" value="1"/>
</dbReference>